<dbReference type="PROSITE" id="PS50214">
    <property type="entry name" value="DISINTEGRIN_2"/>
    <property type="match status" value="1"/>
</dbReference>
<dbReference type="Proteomes" id="UP000005225">
    <property type="component" value="Unassembled WGS sequence"/>
</dbReference>
<protein>
    <submittedName>
        <fullName evidence="6">ADAM like decysin 1</fullName>
    </submittedName>
</protein>
<dbReference type="FunFam" id="3.40.390.10:FF:000002">
    <property type="entry name" value="Disintegrin and metalloproteinase domain-containing protein 22"/>
    <property type="match status" value="1"/>
</dbReference>
<name>H0XCQ0_OTOGA</name>
<organism evidence="6 7">
    <name type="scientific">Otolemur garnettii</name>
    <name type="common">Small-eared galago</name>
    <name type="synonym">Garnett's greater bushbaby</name>
    <dbReference type="NCBI Taxonomy" id="30611"/>
    <lineage>
        <taxon>Eukaryota</taxon>
        <taxon>Metazoa</taxon>
        <taxon>Chordata</taxon>
        <taxon>Craniata</taxon>
        <taxon>Vertebrata</taxon>
        <taxon>Euteleostomi</taxon>
        <taxon>Mammalia</taxon>
        <taxon>Eutheria</taxon>
        <taxon>Euarchontoglires</taxon>
        <taxon>Primates</taxon>
        <taxon>Strepsirrhini</taxon>
        <taxon>Lorisiformes</taxon>
        <taxon>Galagidae</taxon>
        <taxon>Otolemur</taxon>
    </lineage>
</organism>
<evidence type="ECO:0000313" key="7">
    <source>
        <dbReference type="Proteomes" id="UP000005225"/>
    </source>
</evidence>
<dbReference type="InterPro" id="IPR024079">
    <property type="entry name" value="MetalloPept_cat_dom_sf"/>
</dbReference>
<dbReference type="SMART" id="SM00050">
    <property type="entry name" value="DISIN"/>
    <property type="match status" value="1"/>
</dbReference>
<reference evidence="7" key="1">
    <citation type="submission" date="2011-03" db="EMBL/GenBank/DDBJ databases">
        <title>Version 3 of the genome sequence of Otolemur garnettii (Bushbaby).</title>
        <authorList>
            <consortium name="The Broad Institute Genome Sequencing Platform"/>
            <person name="Di Palma F."/>
            <person name="Johnson J."/>
            <person name="Lander E.S."/>
            <person name="Lindblad-Toh K."/>
            <person name="Jaffe D.B."/>
            <person name="Gnerre S."/>
            <person name="MacCallum I."/>
            <person name="Przybylski D."/>
            <person name="Ribeiro F.J."/>
            <person name="Burton J.N."/>
            <person name="Walker B.J."/>
            <person name="Sharpe T."/>
            <person name="Hall G."/>
        </authorList>
    </citation>
    <scope>NUCLEOTIDE SEQUENCE [LARGE SCALE GENOMIC DNA]</scope>
</reference>
<dbReference type="PROSITE" id="PS50215">
    <property type="entry name" value="ADAM_MEPRO"/>
    <property type="match status" value="1"/>
</dbReference>
<dbReference type="PANTHER" id="PTHR11905">
    <property type="entry name" value="ADAM A DISINTEGRIN AND METALLOPROTEASE DOMAIN"/>
    <property type="match status" value="1"/>
</dbReference>
<keyword evidence="1 2" id="KW-1015">Disulfide bond</keyword>
<proteinExistence type="predicted"/>
<evidence type="ECO:0000259" key="5">
    <source>
        <dbReference type="PROSITE" id="PS50215"/>
    </source>
</evidence>
<dbReference type="InterPro" id="IPR034027">
    <property type="entry name" value="Reprolysin_adamalysin"/>
</dbReference>
<comment type="caution">
    <text evidence="2">Lacks conserved residue(s) required for the propagation of feature annotation.</text>
</comment>
<evidence type="ECO:0000259" key="4">
    <source>
        <dbReference type="PROSITE" id="PS50214"/>
    </source>
</evidence>
<reference evidence="6" key="3">
    <citation type="submission" date="2025-09" db="UniProtKB">
        <authorList>
            <consortium name="Ensembl"/>
        </authorList>
    </citation>
    <scope>IDENTIFICATION</scope>
</reference>
<dbReference type="CDD" id="cd04269">
    <property type="entry name" value="ZnMc_adamalysin_II_like"/>
    <property type="match status" value="1"/>
</dbReference>
<accession>H0XCQ0</accession>
<feature type="chain" id="PRO_5003544774" evidence="3">
    <location>
        <begin position="28"/>
        <end position="475"/>
    </location>
</feature>
<feature type="active site" evidence="2">
    <location>
        <position position="360"/>
    </location>
</feature>
<dbReference type="InParanoid" id="H0XCQ0"/>
<dbReference type="InterPro" id="IPR001762">
    <property type="entry name" value="Disintegrin_dom"/>
</dbReference>
<evidence type="ECO:0000256" key="1">
    <source>
        <dbReference type="ARBA" id="ARBA00023157"/>
    </source>
</evidence>
<sequence>MTFQLPAAASMSWVLLSVFWLIIQTQAISQNQAPELKFHEVVHPKKLHVVHKREVEKNQTENHSKQERIKLAALKFLQVWGREEEAERFIKNINSLVIHYGTQYSILCIKANGKSLFHILELVICKYHYHVSSLFGSLSEYSTYLHLYYLSPYMRYHVSQKIRPTQKISPSRSPMHLLNISPTLIIRPSDGCGYAAYLHSHAMHFSTERKTSPEKQEEFLQAQKYISLFLVLDNDFYNNYKGNVTQMRSFVFDVMNLLNVIYNTIDIHVALVGMEIWSDVNKIKVEPNIGTTFNRFLRWHRSNLARKKIHDHAQLLSGMGFSNRRTGMAASNSLCSPSSVAVIDAKNKNNVALVGVMSHELGHVLGMPDVPYYTKCPSGSCVMNQYLTSKFPKDFSTSSHSHFRGYVLSQKPKCLLQAPVPQNIMTAPVCGNQLLEVGEDCDCGSPKDCTSVCCEAATCRLKSGAGCGNTPNNIT</sequence>
<reference evidence="6" key="2">
    <citation type="submission" date="2025-08" db="UniProtKB">
        <authorList>
            <consortium name="Ensembl"/>
        </authorList>
    </citation>
    <scope>IDENTIFICATION</scope>
</reference>
<evidence type="ECO:0000313" key="6">
    <source>
        <dbReference type="Ensembl" id="ENSOGAP00000013583.2"/>
    </source>
</evidence>
<dbReference type="PANTHER" id="PTHR11905:SF125">
    <property type="entry name" value="ADAM DEC1"/>
    <property type="match status" value="1"/>
</dbReference>
<feature type="domain" description="Peptidase M12B" evidence="5">
    <location>
        <begin position="224"/>
        <end position="419"/>
    </location>
</feature>
<dbReference type="Gene3D" id="3.40.390.10">
    <property type="entry name" value="Collagenase (Catalytic Domain)"/>
    <property type="match status" value="1"/>
</dbReference>
<feature type="disulfide bond" evidence="2">
    <location>
        <begin position="376"/>
        <end position="381"/>
    </location>
</feature>
<dbReference type="EMBL" id="AAQR03106307">
    <property type="status" value="NOT_ANNOTATED_CDS"/>
    <property type="molecule type" value="Genomic_DNA"/>
</dbReference>
<dbReference type="AlphaFoldDB" id="H0XCQ0"/>
<dbReference type="GO" id="GO:0006508">
    <property type="term" value="P:proteolysis"/>
    <property type="evidence" value="ECO:0007669"/>
    <property type="project" value="InterPro"/>
</dbReference>
<keyword evidence="3" id="KW-0732">Signal</keyword>
<dbReference type="STRING" id="30611.ENSOGAP00000013583"/>
<dbReference type="InterPro" id="IPR001590">
    <property type="entry name" value="Peptidase_M12B"/>
</dbReference>
<keyword evidence="7" id="KW-1185">Reference proteome</keyword>
<dbReference type="SUPFAM" id="SSF57552">
    <property type="entry name" value="Blood coagulation inhibitor (disintegrin)"/>
    <property type="match status" value="1"/>
</dbReference>
<dbReference type="GeneTree" id="ENSGT00900000141143"/>
<dbReference type="Ensembl" id="ENSOGAT00000015174.2">
    <property type="protein sequence ID" value="ENSOGAP00000013583.2"/>
    <property type="gene ID" value="ENSOGAG00000015169.2"/>
</dbReference>
<dbReference type="Gene3D" id="4.10.70.10">
    <property type="entry name" value="Disintegrin domain"/>
    <property type="match status" value="1"/>
</dbReference>
<dbReference type="Pfam" id="PF01421">
    <property type="entry name" value="Reprolysin"/>
    <property type="match status" value="1"/>
</dbReference>
<feature type="signal peptide" evidence="3">
    <location>
        <begin position="1"/>
        <end position="27"/>
    </location>
</feature>
<dbReference type="GO" id="GO:0004222">
    <property type="term" value="F:metalloendopeptidase activity"/>
    <property type="evidence" value="ECO:0007669"/>
    <property type="project" value="InterPro"/>
</dbReference>
<dbReference type="EMBL" id="AAQR03106306">
    <property type="status" value="NOT_ANNOTATED_CDS"/>
    <property type="molecule type" value="Genomic_DNA"/>
</dbReference>
<dbReference type="eggNOG" id="KOG3607">
    <property type="taxonomic scope" value="Eukaryota"/>
</dbReference>
<dbReference type="InterPro" id="IPR036436">
    <property type="entry name" value="Disintegrin_dom_sf"/>
</dbReference>
<evidence type="ECO:0000256" key="3">
    <source>
        <dbReference type="SAM" id="SignalP"/>
    </source>
</evidence>
<dbReference type="HOGENOM" id="CLU_012714_8_0_1"/>
<evidence type="ECO:0000256" key="2">
    <source>
        <dbReference type="PROSITE-ProRule" id="PRU00276"/>
    </source>
</evidence>
<dbReference type="SUPFAM" id="SSF55486">
    <property type="entry name" value="Metalloproteases ('zincins'), catalytic domain"/>
    <property type="match status" value="1"/>
</dbReference>
<feature type="domain" description="Disintegrin" evidence="4">
    <location>
        <begin position="427"/>
        <end position="469"/>
    </location>
</feature>